<dbReference type="AlphaFoldDB" id="A0A1I7U2V0"/>
<keyword evidence="2" id="KW-1185">Reference proteome</keyword>
<dbReference type="Proteomes" id="UP000095282">
    <property type="component" value="Unplaced"/>
</dbReference>
<feature type="chain" id="PRO_5009308363" evidence="1">
    <location>
        <begin position="21"/>
        <end position="279"/>
    </location>
</feature>
<dbReference type="WBParaSite" id="Csp11.Scaffold629.g14290.t1">
    <property type="protein sequence ID" value="Csp11.Scaffold629.g14290.t1"/>
    <property type="gene ID" value="Csp11.Scaffold629.g14290"/>
</dbReference>
<sequence>MIVNLITLPLRSSLVHFVTCGTSQSPTGDLYVKLKTKAAISFKAYCVGNFVEIDGLWNVPLVALIVSLTNESHTKSMILYLNQNCGYIHSNDFMQQNVVNHRELWDQIGEMFSGMKNVAVRSFDILSSSGRTLNSTVLRECFMGGLGKTAESINSKDKLILSILCLPLRKPYTPTPEQLHVFEKVLDESLSEHVVESAFESGKSATAAAAAFGRVQLQTKSRVALMAQTNAVVEALIKSFNLPQHFDFNVYDTYQVRPLVIQSKNWKFSRNGSNNQFDH</sequence>
<evidence type="ECO:0000313" key="3">
    <source>
        <dbReference type="WBParaSite" id="Csp11.Scaffold629.g14290.t1"/>
    </source>
</evidence>
<reference evidence="3" key="1">
    <citation type="submission" date="2016-11" db="UniProtKB">
        <authorList>
            <consortium name="WormBaseParasite"/>
        </authorList>
    </citation>
    <scope>IDENTIFICATION</scope>
</reference>
<feature type="signal peptide" evidence="1">
    <location>
        <begin position="1"/>
        <end position="20"/>
    </location>
</feature>
<name>A0A1I7U2V0_9PELO</name>
<accession>A0A1I7U2V0</accession>
<proteinExistence type="predicted"/>
<evidence type="ECO:0000313" key="2">
    <source>
        <dbReference type="Proteomes" id="UP000095282"/>
    </source>
</evidence>
<protein>
    <submittedName>
        <fullName evidence="3">DNA helicase</fullName>
    </submittedName>
</protein>
<dbReference type="STRING" id="1561998.A0A1I7U2V0"/>
<keyword evidence="1" id="KW-0732">Signal</keyword>
<organism evidence="2 3">
    <name type="scientific">Caenorhabditis tropicalis</name>
    <dbReference type="NCBI Taxonomy" id="1561998"/>
    <lineage>
        <taxon>Eukaryota</taxon>
        <taxon>Metazoa</taxon>
        <taxon>Ecdysozoa</taxon>
        <taxon>Nematoda</taxon>
        <taxon>Chromadorea</taxon>
        <taxon>Rhabditida</taxon>
        <taxon>Rhabditina</taxon>
        <taxon>Rhabditomorpha</taxon>
        <taxon>Rhabditoidea</taxon>
        <taxon>Rhabditidae</taxon>
        <taxon>Peloderinae</taxon>
        <taxon>Caenorhabditis</taxon>
    </lineage>
</organism>
<evidence type="ECO:0000256" key="1">
    <source>
        <dbReference type="SAM" id="SignalP"/>
    </source>
</evidence>